<dbReference type="Pfam" id="PF00512">
    <property type="entry name" value="HisKA"/>
    <property type="match status" value="1"/>
</dbReference>
<dbReference type="OrthoDB" id="9760752at2"/>
<dbReference type="SMART" id="SM00388">
    <property type="entry name" value="HisKA"/>
    <property type="match status" value="1"/>
</dbReference>
<dbReference type="InterPro" id="IPR036097">
    <property type="entry name" value="HisK_dim/P_sf"/>
</dbReference>
<keyword evidence="10" id="KW-1185">Reference proteome</keyword>
<dbReference type="Gene3D" id="3.30.450.20">
    <property type="entry name" value="PAS domain"/>
    <property type="match status" value="1"/>
</dbReference>
<dbReference type="InterPro" id="IPR005467">
    <property type="entry name" value="His_kinase_dom"/>
</dbReference>
<dbReference type="InterPro" id="IPR036890">
    <property type="entry name" value="HATPase_C_sf"/>
</dbReference>
<feature type="transmembrane region" description="Helical" evidence="6">
    <location>
        <begin position="27"/>
        <end position="47"/>
    </location>
</feature>
<dbReference type="PRINTS" id="PR00344">
    <property type="entry name" value="BCTRLSENSOR"/>
</dbReference>
<dbReference type="CDD" id="cd00130">
    <property type="entry name" value="PAS"/>
    <property type="match status" value="1"/>
</dbReference>
<evidence type="ECO:0000256" key="4">
    <source>
        <dbReference type="ARBA" id="ARBA00022679"/>
    </source>
</evidence>
<dbReference type="GO" id="GO:0000155">
    <property type="term" value="F:phosphorelay sensor kinase activity"/>
    <property type="evidence" value="ECO:0007669"/>
    <property type="project" value="InterPro"/>
</dbReference>
<feature type="domain" description="PAC" evidence="8">
    <location>
        <begin position="206"/>
        <end position="258"/>
    </location>
</feature>
<dbReference type="PROSITE" id="PS50109">
    <property type="entry name" value="HIS_KIN"/>
    <property type="match status" value="1"/>
</dbReference>
<dbReference type="EMBL" id="AONQ01000030">
    <property type="protein sequence ID" value="EME69613.1"/>
    <property type="molecule type" value="Genomic_DNA"/>
</dbReference>
<evidence type="ECO:0000313" key="10">
    <source>
        <dbReference type="Proteomes" id="UP000011744"/>
    </source>
</evidence>
<sequence length="497" mass="54288">MGLAVLRAPEVTAGTIPRPRERIAARLGLLFAALAAILVGIMALAVWSLWPDEADRSLGWLLAGLVPLLVGLSFLGGLAIGQRVDRRLAALDGSPPPPAAERWSDPLGLAAALDDLGRRFEQSQRAAEQRSRALVANAERVAQLGTSERDLQSGIGVWSDEFHAILGLVPGSCVSSQEVFLESVHPGDRAEMAEILRSTNAETGCREVDFRIVRPDGEVRMLHGRAEVSCDAAGRPARLKATIQDITERKRLENELDGLIRELWRSNEELEQFAYVASHDLRQPLRVVGSYVSLLEEELMGSLGGESLEYMGFVRDGVRRMDRLITDLLAYSRVGRVIGDAPFTAAEAVRSALADLQIEIEDSDATVNVAEALPTLYGDRGEMERLFLNLIGNALKYRRPDQAPHVSVECEDAGDQWLFRVRDNGIGIPPEHAERVFGIFQRLHARDEYEGTGVGLAIVKKIIDRHGGTIRVEPHDGPGAVLAFSWPKGPHQPEAGG</sequence>
<dbReference type="InterPro" id="IPR004358">
    <property type="entry name" value="Sig_transdc_His_kin-like_C"/>
</dbReference>
<keyword evidence="6" id="KW-1133">Transmembrane helix</keyword>
<dbReference type="InterPro" id="IPR052162">
    <property type="entry name" value="Sensor_kinase/Photoreceptor"/>
</dbReference>
<dbReference type="Pfam" id="PF08447">
    <property type="entry name" value="PAS_3"/>
    <property type="match status" value="1"/>
</dbReference>
<dbReference type="PANTHER" id="PTHR43304">
    <property type="entry name" value="PHYTOCHROME-LIKE PROTEIN CPH1"/>
    <property type="match status" value="1"/>
</dbReference>
<organism evidence="9 10">
    <name type="scientific">Paramagnetospirillum caucaseum</name>
    <dbReference type="NCBI Taxonomy" id="1244869"/>
    <lineage>
        <taxon>Bacteria</taxon>
        <taxon>Pseudomonadati</taxon>
        <taxon>Pseudomonadota</taxon>
        <taxon>Alphaproteobacteria</taxon>
        <taxon>Rhodospirillales</taxon>
        <taxon>Magnetospirillaceae</taxon>
        <taxon>Paramagnetospirillum</taxon>
    </lineage>
</organism>
<dbReference type="InterPro" id="IPR035965">
    <property type="entry name" value="PAS-like_dom_sf"/>
</dbReference>
<dbReference type="EC" id="2.7.13.3" evidence="2"/>
<dbReference type="STRING" id="1244869.H261_12336"/>
<dbReference type="Gene3D" id="3.30.565.10">
    <property type="entry name" value="Histidine kinase-like ATPase, C-terminal domain"/>
    <property type="match status" value="1"/>
</dbReference>
<evidence type="ECO:0000256" key="3">
    <source>
        <dbReference type="ARBA" id="ARBA00022553"/>
    </source>
</evidence>
<keyword evidence="3" id="KW-0597">Phosphoprotein</keyword>
<dbReference type="InterPro" id="IPR001610">
    <property type="entry name" value="PAC"/>
</dbReference>
<dbReference type="Gene3D" id="1.10.287.130">
    <property type="match status" value="1"/>
</dbReference>
<evidence type="ECO:0000313" key="9">
    <source>
        <dbReference type="EMBL" id="EME69613.1"/>
    </source>
</evidence>
<dbReference type="InterPro" id="IPR000014">
    <property type="entry name" value="PAS"/>
</dbReference>
<dbReference type="PATRIC" id="fig|1244869.3.peg.2489"/>
<dbReference type="SUPFAM" id="SSF55785">
    <property type="entry name" value="PYP-like sensor domain (PAS domain)"/>
    <property type="match status" value="1"/>
</dbReference>
<keyword evidence="6" id="KW-0812">Transmembrane</keyword>
<dbReference type="SMART" id="SM00086">
    <property type="entry name" value="PAC"/>
    <property type="match status" value="1"/>
</dbReference>
<evidence type="ECO:0000256" key="2">
    <source>
        <dbReference type="ARBA" id="ARBA00012438"/>
    </source>
</evidence>
<dbReference type="SUPFAM" id="SSF55874">
    <property type="entry name" value="ATPase domain of HSP90 chaperone/DNA topoisomerase II/histidine kinase"/>
    <property type="match status" value="1"/>
</dbReference>
<proteinExistence type="predicted"/>
<keyword evidence="4" id="KW-0808">Transferase</keyword>
<dbReference type="Pfam" id="PF02518">
    <property type="entry name" value="HATPase_c"/>
    <property type="match status" value="1"/>
</dbReference>
<keyword evidence="6" id="KW-0472">Membrane</keyword>
<name>M3AA46_9PROT</name>
<evidence type="ECO:0000259" key="8">
    <source>
        <dbReference type="PROSITE" id="PS50113"/>
    </source>
</evidence>
<evidence type="ECO:0000259" key="7">
    <source>
        <dbReference type="PROSITE" id="PS50109"/>
    </source>
</evidence>
<protein>
    <recommendedName>
        <fullName evidence="2">histidine kinase</fullName>
        <ecNumber evidence="2">2.7.13.3</ecNumber>
    </recommendedName>
</protein>
<reference evidence="9 10" key="1">
    <citation type="journal article" date="2014" name="Genome Announc.">
        <title>Draft Genome Sequence of Magnetospirillum sp. Strain SO-1, a Freshwater Magnetotactic Bacterium Isolated from the Ol'khovka River, Russia.</title>
        <authorList>
            <person name="Grouzdev D.S."/>
            <person name="Dziuba M.V."/>
            <person name="Sukhacheva M.S."/>
            <person name="Mardanov A.V."/>
            <person name="Beletskiy A.V."/>
            <person name="Kuznetsov B.B."/>
            <person name="Skryabin K.G."/>
        </authorList>
    </citation>
    <scope>NUCLEOTIDE SEQUENCE [LARGE SCALE GENOMIC DNA]</scope>
    <source>
        <strain evidence="9 10">SO-1</strain>
    </source>
</reference>
<dbReference type="AlphaFoldDB" id="M3AA46"/>
<dbReference type="SUPFAM" id="SSF47384">
    <property type="entry name" value="Homodimeric domain of signal transducing histidine kinase"/>
    <property type="match status" value="1"/>
</dbReference>
<feature type="domain" description="Histidine kinase" evidence="7">
    <location>
        <begin position="276"/>
        <end position="490"/>
    </location>
</feature>
<dbReference type="Gene3D" id="2.10.70.100">
    <property type="match status" value="1"/>
</dbReference>
<comment type="catalytic activity">
    <reaction evidence="1">
        <text>ATP + protein L-histidine = ADP + protein N-phospho-L-histidine.</text>
        <dbReference type="EC" id="2.7.13.3"/>
    </reaction>
</comment>
<dbReference type="InterPro" id="IPR003594">
    <property type="entry name" value="HATPase_dom"/>
</dbReference>
<dbReference type="CDD" id="cd00082">
    <property type="entry name" value="HisKA"/>
    <property type="match status" value="1"/>
</dbReference>
<evidence type="ECO:0000256" key="6">
    <source>
        <dbReference type="SAM" id="Phobius"/>
    </source>
</evidence>
<dbReference type="PROSITE" id="PS50113">
    <property type="entry name" value="PAC"/>
    <property type="match status" value="1"/>
</dbReference>
<dbReference type="InterPro" id="IPR013655">
    <property type="entry name" value="PAS_fold_3"/>
</dbReference>
<dbReference type="InterPro" id="IPR003661">
    <property type="entry name" value="HisK_dim/P_dom"/>
</dbReference>
<dbReference type="Proteomes" id="UP000011744">
    <property type="component" value="Unassembled WGS sequence"/>
</dbReference>
<feature type="transmembrane region" description="Helical" evidence="6">
    <location>
        <begin position="59"/>
        <end position="80"/>
    </location>
</feature>
<keyword evidence="5" id="KW-0418">Kinase</keyword>
<gene>
    <name evidence="9" type="ORF">H261_12336</name>
</gene>
<evidence type="ECO:0000256" key="1">
    <source>
        <dbReference type="ARBA" id="ARBA00000085"/>
    </source>
</evidence>
<dbReference type="eggNOG" id="COG4251">
    <property type="taxonomic scope" value="Bacteria"/>
</dbReference>
<evidence type="ECO:0000256" key="5">
    <source>
        <dbReference type="ARBA" id="ARBA00022777"/>
    </source>
</evidence>
<dbReference type="SMART" id="SM00387">
    <property type="entry name" value="HATPase_c"/>
    <property type="match status" value="1"/>
</dbReference>
<dbReference type="PANTHER" id="PTHR43304:SF1">
    <property type="entry name" value="PAC DOMAIN-CONTAINING PROTEIN"/>
    <property type="match status" value="1"/>
</dbReference>
<comment type="caution">
    <text evidence="9">The sequence shown here is derived from an EMBL/GenBank/DDBJ whole genome shotgun (WGS) entry which is preliminary data.</text>
</comment>
<dbReference type="NCBIfam" id="TIGR00229">
    <property type="entry name" value="sensory_box"/>
    <property type="match status" value="1"/>
</dbReference>
<dbReference type="FunFam" id="3.30.565.10:FF:000006">
    <property type="entry name" value="Sensor histidine kinase WalK"/>
    <property type="match status" value="1"/>
</dbReference>
<dbReference type="InterPro" id="IPR000700">
    <property type="entry name" value="PAS-assoc_C"/>
</dbReference>
<accession>M3AA46</accession>